<evidence type="ECO:0000259" key="9">
    <source>
        <dbReference type="SMART" id="SM00382"/>
    </source>
</evidence>
<dbReference type="SUPFAM" id="SSF50692">
    <property type="entry name" value="ADC-like"/>
    <property type="match status" value="1"/>
</dbReference>
<reference evidence="12" key="1">
    <citation type="submission" date="2022-02" db="EMBL/GenBank/DDBJ databases">
        <title>Atlantic sturgeon de novo genome assembly.</title>
        <authorList>
            <person name="Stock M."/>
            <person name="Klopp C."/>
            <person name="Guiguen Y."/>
            <person name="Cabau C."/>
            <person name="Parinello H."/>
            <person name="Santidrian Yebra-Pimentel E."/>
            <person name="Kuhl H."/>
            <person name="Dirks R.P."/>
            <person name="Guessner J."/>
            <person name="Wuertz S."/>
            <person name="Du K."/>
            <person name="Schartl M."/>
        </authorList>
    </citation>
    <scope>NUCLEOTIDE SEQUENCE</scope>
    <source>
        <strain evidence="12">STURGEONOMICS-FGT-2020</strain>
        <tissue evidence="12">Whole blood</tissue>
    </source>
</reference>
<dbReference type="InterPro" id="IPR003960">
    <property type="entry name" value="ATPase_AAA_CS"/>
</dbReference>
<dbReference type="InterPro" id="IPR003959">
    <property type="entry name" value="ATPase_AAA_core"/>
</dbReference>
<organism evidence="12 13">
    <name type="scientific">Acipenser oxyrinchus oxyrinchus</name>
    <dbReference type="NCBI Taxonomy" id="40147"/>
    <lineage>
        <taxon>Eukaryota</taxon>
        <taxon>Metazoa</taxon>
        <taxon>Chordata</taxon>
        <taxon>Craniata</taxon>
        <taxon>Vertebrata</taxon>
        <taxon>Euteleostomi</taxon>
        <taxon>Actinopterygii</taxon>
        <taxon>Chondrostei</taxon>
        <taxon>Acipenseriformes</taxon>
        <taxon>Acipenseridae</taxon>
        <taxon>Acipenser</taxon>
    </lineage>
</organism>
<dbReference type="InterPro" id="IPR027417">
    <property type="entry name" value="P-loop_NTPase"/>
</dbReference>
<dbReference type="Gene3D" id="6.10.20.150">
    <property type="match status" value="1"/>
</dbReference>
<evidence type="ECO:0000256" key="3">
    <source>
        <dbReference type="ARBA" id="ARBA00019970"/>
    </source>
</evidence>
<dbReference type="SMART" id="SM00382">
    <property type="entry name" value="AAA"/>
    <property type="match status" value="2"/>
</dbReference>
<keyword evidence="13" id="KW-1185">Reference proteome</keyword>
<dbReference type="GO" id="GO:0016887">
    <property type="term" value="F:ATP hydrolysis activity"/>
    <property type="evidence" value="ECO:0007669"/>
    <property type="project" value="InterPro"/>
</dbReference>
<dbReference type="Gene3D" id="3.10.330.10">
    <property type="match status" value="1"/>
</dbReference>
<evidence type="ECO:0000259" key="10">
    <source>
        <dbReference type="SMART" id="SM01072"/>
    </source>
</evidence>
<evidence type="ECO:0000259" key="11">
    <source>
        <dbReference type="SMART" id="SM01073"/>
    </source>
</evidence>
<dbReference type="InterPro" id="IPR041569">
    <property type="entry name" value="AAA_lid_3"/>
</dbReference>
<dbReference type="Gene3D" id="1.10.8.60">
    <property type="match status" value="1"/>
</dbReference>
<comment type="catalytic activity">
    <reaction evidence="7">
        <text>ATP + H2O = ADP + phosphate + H(+)</text>
        <dbReference type="Rhea" id="RHEA:13065"/>
        <dbReference type="ChEBI" id="CHEBI:15377"/>
        <dbReference type="ChEBI" id="CHEBI:15378"/>
        <dbReference type="ChEBI" id="CHEBI:30616"/>
        <dbReference type="ChEBI" id="CHEBI:43474"/>
        <dbReference type="ChEBI" id="CHEBI:456216"/>
        <dbReference type="EC" id="3.6.4.6"/>
    </reaction>
</comment>
<gene>
    <name evidence="12" type="primary">Vcp</name>
    <name evidence="12" type="ORF">AOXY_G29090</name>
</gene>
<dbReference type="CDD" id="cd19528">
    <property type="entry name" value="RecA-like_CDC48_r2-like"/>
    <property type="match status" value="1"/>
</dbReference>
<dbReference type="Pfam" id="PF02933">
    <property type="entry name" value="CDC48_2"/>
    <property type="match status" value="1"/>
</dbReference>
<dbReference type="FunFam" id="3.40.50.300:FF:000048">
    <property type="entry name" value="Transitional endoplasmic reticulum ATPase"/>
    <property type="match status" value="1"/>
</dbReference>
<dbReference type="Pfam" id="PF00004">
    <property type="entry name" value="AAA"/>
    <property type="match status" value="2"/>
</dbReference>
<dbReference type="AlphaFoldDB" id="A0AAD8FQV7"/>
<dbReference type="InterPro" id="IPR009010">
    <property type="entry name" value="Asp_de-COase-like_dom_sf"/>
</dbReference>
<comment type="similarity">
    <text evidence="1">Belongs to the AAA ATPase family.</text>
</comment>
<dbReference type="InterPro" id="IPR004201">
    <property type="entry name" value="Cdc48_dom2"/>
</dbReference>
<dbReference type="GO" id="GO:0005634">
    <property type="term" value="C:nucleus"/>
    <property type="evidence" value="ECO:0007669"/>
    <property type="project" value="TreeGrafter"/>
</dbReference>
<sequence length="807" mass="89903">MPATGGDSKGEDYSTAILKQTKRPNRLVVDEALNEDNSIICLSQNKMDDLQLFRGDTVLLKGKKRRQTICIVLTDETCADERVRMNRVTRSNLRVRLGDIISVQACPDVKYGKRIHVLPIDDTIEGLSGNLFEAFLKPYFLEAYRPVHKGDICLIRGGLRAVEFKVVETDPTPYCIVAPDTIIHCEGQPIKREDEEESLNDIGYDDIGGCRKQLAQIKEMVELPLRHPALFKAIGVKPPRGLLLYGPPGTGKTLVARAVANETGAFFFLINGPEIMSKLAGESESNLRKAFEEAEKNAPAIIFIDELDAIAPKREKTHGEVERRIVSQLLTLMDGLKQRTHVVVMAATNRPNSVDPALRRFGRFDREIDIGIPDSTGRLEILQIHTKNMKLSDDVDLERAAMETHGHVGADLAALCSEAALQAIRKKLIVIDLEDETIDADVLNSLAVTMDDFQWALGQSNPSALRETMVEVPQVNWEDIGGLDEVKRELQELVQYPVEYPDKFLKFGMTPSRGVLFYGPPGCGKTLLAKAIAHECQANFVSIKGPELLTMWFGESEANVRDVFDKARQAAPCILFFDELDSIAKSRGGSAGDGGGAADRVINQILTEMDGMTNKKNVFIIGATNRPDIIDPAILRPGRLDQLIYIPLPDERSRVAILRANLRKSPIARDVDQNYLAKITEGFSGADLTEICQRACKLAIREAIEVEIRMERERQSHPETAMEEDSDPVPEIRKDHFEEAMRFARRSVSDNDIRKYEMFSQTLQQSRGFGTFRFPSGTQSGSGESSGQGDSDRGNLYRDEGDEDLYQ</sequence>
<evidence type="ECO:0000256" key="7">
    <source>
        <dbReference type="ARBA" id="ARBA00048883"/>
    </source>
</evidence>
<evidence type="ECO:0000256" key="4">
    <source>
        <dbReference type="ARBA" id="ARBA00022741"/>
    </source>
</evidence>
<dbReference type="InterPro" id="IPR050168">
    <property type="entry name" value="AAA_ATPase_domain"/>
</dbReference>
<dbReference type="SMART" id="SM01073">
    <property type="entry name" value="CDC48_N"/>
    <property type="match status" value="1"/>
</dbReference>
<evidence type="ECO:0000256" key="2">
    <source>
        <dbReference type="ARBA" id="ARBA00012674"/>
    </source>
</evidence>
<dbReference type="SMART" id="SM01072">
    <property type="entry name" value="CDC48_2"/>
    <property type="match status" value="1"/>
</dbReference>
<dbReference type="GO" id="GO:0005829">
    <property type="term" value="C:cytosol"/>
    <property type="evidence" value="ECO:0007669"/>
    <property type="project" value="TreeGrafter"/>
</dbReference>
<feature type="domain" description="CDC48" evidence="10">
    <location>
        <begin position="126"/>
        <end position="192"/>
    </location>
</feature>
<dbReference type="InterPro" id="IPR005938">
    <property type="entry name" value="AAA_ATPase_CDC48"/>
</dbReference>
<dbReference type="FunFam" id="3.10.330.10:FF:000001">
    <property type="entry name" value="Cell division control 48"/>
    <property type="match status" value="1"/>
</dbReference>
<dbReference type="SUPFAM" id="SSF54585">
    <property type="entry name" value="Cdc48 domain 2-like"/>
    <property type="match status" value="1"/>
</dbReference>
<proteinExistence type="inferred from homology"/>
<dbReference type="FunFam" id="1.10.8.60:FF:000004">
    <property type="entry name" value="Cell division control 48"/>
    <property type="match status" value="1"/>
</dbReference>
<evidence type="ECO:0000256" key="8">
    <source>
        <dbReference type="SAM" id="MobiDB-lite"/>
    </source>
</evidence>
<dbReference type="PANTHER" id="PTHR23077:SF63">
    <property type="entry name" value="TRANSITIONAL ENDOPLASMIC RETICULUM ATPASE"/>
    <property type="match status" value="1"/>
</dbReference>
<dbReference type="GO" id="GO:0034098">
    <property type="term" value="C:VCP-NPL4-UFD1 AAA ATPase complex"/>
    <property type="evidence" value="ECO:0007669"/>
    <property type="project" value="TreeGrafter"/>
</dbReference>
<feature type="compositionally biased region" description="Low complexity" evidence="8">
    <location>
        <begin position="776"/>
        <end position="789"/>
    </location>
</feature>
<dbReference type="InterPro" id="IPR029067">
    <property type="entry name" value="CDC48_domain_2-like_sf"/>
</dbReference>
<protein>
    <recommendedName>
        <fullName evidence="3">Transitional endoplasmic reticulum ATPase</fullName>
        <ecNumber evidence="2">3.6.4.6</ecNumber>
    </recommendedName>
    <alternativeName>
        <fullName evidence="6">Valosin-containing protein</fullName>
    </alternativeName>
</protein>
<feature type="domain" description="CDC48 N-terminal subdomain" evidence="11">
    <location>
        <begin position="26"/>
        <end position="109"/>
    </location>
</feature>
<dbReference type="FunFam" id="3.40.50.300:FF:000012">
    <property type="entry name" value="Transitional endoplasmic reticulum ATPase"/>
    <property type="match status" value="1"/>
</dbReference>
<feature type="domain" description="AAA+ ATPase" evidence="9">
    <location>
        <begin position="238"/>
        <end position="374"/>
    </location>
</feature>
<evidence type="ECO:0000313" key="13">
    <source>
        <dbReference type="Proteomes" id="UP001230051"/>
    </source>
</evidence>
<dbReference type="Proteomes" id="UP001230051">
    <property type="component" value="Unassembled WGS sequence"/>
</dbReference>
<dbReference type="Gene3D" id="3.40.50.300">
    <property type="entry name" value="P-loop containing nucleotide triphosphate hydrolases"/>
    <property type="match status" value="2"/>
</dbReference>
<name>A0AAD8FQV7_ACIOX</name>
<dbReference type="InterPro" id="IPR003593">
    <property type="entry name" value="AAA+_ATPase"/>
</dbReference>
<dbReference type="NCBIfam" id="TIGR01243">
    <property type="entry name" value="CDC48"/>
    <property type="match status" value="1"/>
</dbReference>
<dbReference type="Pfam" id="PF02359">
    <property type="entry name" value="CDC48_N"/>
    <property type="match status" value="1"/>
</dbReference>
<dbReference type="PANTHER" id="PTHR23077">
    <property type="entry name" value="AAA-FAMILY ATPASE"/>
    <property type="match status" value="1"/>
</dbReference>
<dbReference type="GO" id="GO:0005524">
    <property type="term" value="F:ATP binding"/>
    <property type="evidence" value="ECO:0007669"/>
    <property type="project" value="UniProtKB-KW"/>
</dbReference>
<dbReference type="FunFam" id="2.40.40.20:FF:000003">
    <property type="entry name" value="Transitional endoplasmic reticulum ATPase"/>
    <property type="match status" value="1"/>
</dbReference>
<dbReference type="Gene3D" id="2.40.40.20">
    <property type="match status" value="1"/>
</dbReference>
<evidence type="ECO:0000256" key="5">
    <source>
        <dbReference type="ARBA" id="ARBA00022840"/>
    </source>
</evidence>
<dbReference type="Pfam" id="PF17862">
    <property type="entry name" value="AAA_lid_3"/>
    <property type="match status" value="2"/>
</dbReference>
<dbReference type="SUPFAM" id="SSF52540">
    <property type="entry name" value="P-loop containing nucleoside triphosphate hydrolases"/>
    <property type="match status" value="2"/>
</dbReference>
<comment type="caution">
    <text evidence="12">The sequence shown here is derived from an EMBL/GenBank/DDBJ whole genome shotgun (WGS) entry which is preliminary data.</text>
</comment>
<dbReference type="GO" id="GO:0030970">
    <property type="term" value="P:retrograde protein transport, ER to cytosol"/>
    <property type="evidence" value="ECO:0007669"/>
    <property type="project" value="TreeGrafter"/>
</dbReference>
<accession>A0AAD8FQV7</accession>
<dbReference type="InterPro" id="IPR003338">
    <property type="entry name" value="CDC4_N-term_subdom"/>
</dbReference>
<feature type="domain" description="AAA+ ATPase" evidence="9">
    <location>
        <begin position="511"/>
        <end position="650"/>
    </location>
</feature>
<feature type="compositionally biased region" description="Basic and acidic residues" evidence="8">
    <location>
        <begin position="790"/>
        <end position="799"/>
    </location>
</feature>
<dbReference type="PROSITE" id="PS00674">
    <property type="entry name" value="AAA"/>
    <property type="match status" value="2"/>
</dbReference>
<evidence type="ECO:0000313" key="12">
    <source>
        <dbReference type="EMBL" id="KAK1153885.1"/>
    </source>
</evidence>
<dbReference type="GO" id="GO:0031593">
    <property type="term" value="F:polyubiquitin modification-dependent protein binding"/>
    <property type="evidence" value="ECO:0007669"/>
    <property type="project" value="TreeGrafter"/>
</dbReference>
<feature type="region of interest" description="Disordered" evidence="8">
    <location>
        <begin position="767"/>
        <end position="807"/>
    </location>
</feature>
<dbReference type="EMBL" id="JAGXEW010000038">
    <property type="protein sequence ID" value="KAK1153885.1"/>
    <property type="molecule type" value="Genomic_DNA"/>
</dbReference>
<dbReference type="CDD" id="cd19519">
    <property type="entry name" value="RecA-like_CDC48_r1-like"/>
    <property type="match status" value="1"/>
</dbReference>
<evidence type="ECO:0000256" key="1">
    <source>
        <dbReference type="ARBA" id="ARBA00006914"/>
    </source>
</evidence>
<keyword evidence="5" id="KW-0067">ATP-binding</keyword>
<dbReference type="GO" id="GO:0097352">
    <property type="term" value="P:autophagosome maturation"/>
    <property type="evidence" value="ECO:0007669"/>
    <property type="project" value="TreeGrafter"/>
</dbReference>
<keyword evidence="4" id="KW-0547">Nucleotide-binding</keyword>
<evidence type="ECO:0000256" key="6">
    <source>
        <dbReference type="ARBA" id="ARBA00031860"/>
    </source>
</evidence>
<dbReference type="EC" id="3.6.4.6" evidence="2"/>
<dbReference type="GO" id="GO:0051228">
    <property type="term" value="P:mitotic spindle disassembly"/>
    <property type="evidence" value="ECO:0007669"/>
    <property type="project" value="TreeGrafter"/>
</dbReference>